<dbReference type="PROSITE" id="PS00061">
    <property type="entry name" value="ADH_SHORT"/>
    <property type="match status" value="1"/>
</dbReference>
<proteinExistence type="inferred from homology"/>
<dbReference type="Pfam" id="PF00106">
    <property type="entry name" value="adh_short"/>
    <property type="match status" value="1"/>
</dbReference>
<evidence type="ECO:0000256" key="3">
    <source>
        <dbReference type="RuleBase" id="RU000363"/>
    </source>
</evidence>
<sequence>MTRDLTGEVAVVTGASSGIGAATARALADEGMSVALAARRAERLESLAADVADGPGEALAVPTDVTDRAAVDALIEGTVDAFGDLDVFVNNAGVMLLQQVADADPDDWETMVDVNLSALMYASKAALPHLRGGGDLVQVSSVAGRTTSETAAGYNATKWGVNGFTDALRKEETGNGVRTTVIEPGAVETELQEHIPDEEVKRRIEGWVESMDALRPEDIAAGVLYAVGQPRHVSVNELMIRPTDQP</sequence>
<evidence type="ECO:0000256" key="1">
    <source>
        <dbReference type="ARBA" id="ARBA00006484"/>
    </source>
</evidence>
<evidence type="ECO:0000256" key="2">
    <source>
        <dbReference type="ARBA" id="ARBA00023002"/>
    </source>
</evidence>
<dbReference type="Proteomes" id="UP000319894">
    <property type="component" value="Unassembled WGS sequence"/>
</dbReference>
<protein>
    <submittedName>
        <fullName evidence="4">Oxidoreductase</fullName>
    </submittedName>
</protein>
<dbReference type="AlphaFoldDB" id="A0A554MXK3"/>
<keyword evidence="2" id="KW-0560">Oxidoreductase</keyword>
<dbReference type="PRINTS" id="PR00081">
    <property type="entry name" value="GDHRDH"/>
</dbReference>
<name>A0A554MXK3_9EURY</name>
<evidence type="ECO:0000313" key="4">
    <source>
        <dbReference type="EMBL" id="TSD09865.1"/>
    </source>
</evidence>
<dbReference type="InParanoid" id="A0A554MXK3"/>
<dbReference type="PANTHER" id="PTHR43115">
    <property type="entry name" value="DEHYDROGENASE/REDUCTASE SDR FAMILY MEMBER 11"/>
    <property type="match status" value="1"/>
</dbReference>
<keyword evidence="5" id="KW-1185">Reference proteome</keyword>
<gene>
    <name evidence="4" type="ORF">DP107_14125</name>
</gene>
<dbReference type="InterPro" id="IPR002347">
    <property type="entry name" value="SDR_fam"/>
</dbReference>
<accession>A0A554MXK3</accession>
<dbReference type="SUPFAM" id="SSF51735">
    <property type="entry name" value="NAD(P)-binding Rossmann-fold domains"/>
    <property type="match status" value="1"/>
</dbReference>
<dbReference type="FunFam" id="3.40.50.720:FF:000047">
    <property type="entry name" value="NADP-dependent L-serine/L-allo-threonine dehydrogenase"/>
    <property type="match status" value="1"/>
</dbReference>
<dbReference type="PRINTS" id="PR00080">
    <property type="entry name" value="SDRFAMILY"/>
</dbReference>
<dbReference type="GO" id="GO:0016616">
    <property type="term" value="F:oxidoreductase activity, acting on the CH-OH group of donors, NAD or NADP as acceptor"/>
    <property type="evidence" value="ECO:0007669"/>
    <property type="project" value="UniProtKB-ARBA"/>
</dbReference>
<dbReference type="EMBL" id="QMDX01000010">
    <property type="protein sequence ID" value="TSD09865.1"/>
    <property type="molecule type" value="Genomic_DNA"/>
</dbReference>
<dbReference type="InterPro" id="IPR020904">
    <property type="entry name" value="Sc_DH/Rdtase_CS"/>
</dbReference>
<dbReference type="InterPro" id="IPR036291">
    <property type="entry name" value="NAD(P)-bd_dom_sf"/>
</dbReference>
<reference evidence="4 5" key="1">
    <citation type="submission" date="2018-06" db="EMBL/GenBank/DDBJ databases">
        <title>Natronomonas sp. F16-60 a new haloarchaeon isolated from a solar saltern of Isla Cristina, Huelva, Spain.</title>
        <authorList>
            <person name="Duran-Viseras A."/>
            <person name="Sanchez-Porro C."/>
            <person name="Ventosa A."/>
        </authorList>
    </citation>
    <scope>NUCLEOTIDE SEQUENCE [LARGE SCALE GENOMIC DNA]</scope>
    <source>
        <strain evidence="4 5">F16-60</strain>
    </source>
</reference>
<evidence type="ECO:0000313" key="5">
    <source>
        <dbReference type="Proteomes" id="UP000319894"/>
    </source>
</evidence>
<comment type="similarity">
    <text evidence="1 3">Belongs to the short-chain dehydrogenases/reductases (SDR) family.</text>
</comment>
<organism evidence="4 5">
    <name type="scientific">Haloglomus irregulare</name>
    <dbReference type="NCBI Taxonomy" id="2234134"/>
    <lineage>
        <taxon>Archaea</taxon>
        <taxon>Methanobacteriati</taxon>
        <taxon>Methanobacteriota</taxon>
        <taxon>Stenosarchaea group</taxon>
        <taxon>Halobacteria</taxon>
        <taxon>Halobacteriales</taxon>
        <taxon>Natronomonadaceae</taxon>
        <taxon>Haloglomus</taxon>
    </lineage>
</organism>
<dbReference type="PANTHER" id="PTHR43115:SF4">
    <property type="entry name" value="DEHYDROGENASE_REDUCTASE SDR FAMILY MEMBER 11"/>
    <property type="match status" value="1"/>
</dbReference>
<dbReference type="Gene3D" id="3.40.50.720">
    <property type="entry name" value="NAD(P)-binding Rossmann-like Domain"/>
    <property type="match status" value="1"/>
</dbReference>
<comment type="caution">
    <text evidence="4">The sequence shown here is derived from an EMBL/GenBank/DDBJ whole genome shotgun (WGS) entry which is preliminary data.</text>
</comment>